<dbReference type="Proteomes" id="UP000799444">
    <property type="component" value="Unassembled WGS sequence"/>
</dbReference>
<evidence type="ECO:0000313" key="4">
    <source>
        <dbReference type="Proteomes" id="UP000799444"/>
    </source>
</evidence>
<feature type="region of interest" description="Disordered" evidence="1">
    <location>
        <begin position="311"/>
        <end position="339"/>
    </location>
</feature>
<reference evidence="3" key="1">
    <citation type="journal article" date="2020" name="Stud. Mycol.">
        <title>101 Dothideomycetes genomes: a test case for predicting lifestyles and emergence of pathogens.</title>
        <authorList>
            <person name="Haridas S."/>
            <person name="Albert R."/>
            <person name="Binder M."/>
            <person name="Bloem J."/>
            <person name="Labutti K."/>
            <person name="Salamov A."/>
            <person name="Andreopoulos B."/>
            <person name="Baker S."/>
            <person name="Barry K."/>
            <person name="Bills G."/>
            <person name="Bluhm B."/>
            <person name="Cannon C."/>
            <person name="Castanera R."/>
            <person name="Culley D."/>
            <person name="Daum C."/>
            <person name="Ezra D."/>
            <person name="Gonzalez J."/>
            <person name="Henrissat B."/>
            <person name="Kuo A."/>
            <person name="Liang C."/>
            <person name="Lipzen A."/>
            <person name="Lutzoni F."/>
            <person name="Magnuson J."/>
            <person name="Mondo S."/>
            <person name="Nolan M."/>
            <person name="Ohm R."/>
            <person name="Pangilinan J."/>
            <person name="Park H.-J."/>
            <person name="Ramirez L."/>
            <person name="Alfaro M."/>
            <person name="Sun H."/>
            <person name="Tritt A."/>
            <person name="Yoshinaga Y."/>
            <person name="Zwiers L.-H."/>
            <person name="Turgeon B."/>
            <person name="Goodwin S."/>
            <person name="Spatafora J."/>
            <person name="Crous P."/>
            <person name="Grigoriev I."/>
        </authorList>
    </citation>
    <scope>NUCLEOTIDE SEQUENCE</scope>
    <source>
        <strain evidence="3">CBS 125425</strain>
    </source>
</reference>
<dbReference type="Gene3D" id="3.90.280.10">
    <property type="entry name" value="PEBP-like"/>
    <property type="match status" value="1"/>
</dbReference>
<protein>
    <submittedName>
        <fullName evidence="3">Uncharacterized protein</fullName>
    </submittedName>
</protein>
<feature type="signal peptide" evidence="2">
    <location>
        <begin position="1"/>
        <end position="21"/>
    </location>
</feature>
<feature type="compositionally biased region" description="Polar residues" evidence="1">
    <location>
        <begin position="266"/>
        <end position="280"/>
    </location>
</feature>
<dbReference type="AlphaFoldDB" id="A0A9P4RCP5"/>
<dbReference type="InterPro" id="IPR036610">
    <property type="entry name" value="PEBP-like_sf"/>
</dbReference>
<feature type="chain" id="PRO_5040194279" evidence="2">
    <location>
        <begin position="22"/>
        <end position="359"/>
    </location>
</feature>
<dbReference type="SUPFAM" id="SSF49777">
    <property type="entry name" value="PEBP-like"/>
    <property type="match status" value="1"/>
</dbReference>
<evidence type="ECO:0000256" key="2">
    <source>
        <dbReference type="SAM" id="SignalP"/>
    </source>
</evidence>
<sequence length="359" mass="36263">MLYKYLPRAVVGTSLLSFAVAQVVPQDLSSGFSSSGVEVQASYTDQPETGFNDGTTFEKNEVTEQATFALGDSSGISPRRLYTIIMVDTTCDDARTLHFARANYKFLNTGSTALGSSSDPLQEYKAPGSFGETGDERKYSFLMYVNPRSQNITDLKLPQEGEAFDVTQFQSDNGLDDAAAGVGMVVKLGGTANCDGQATTPGSSSEQSAPESTSAPEATSEASAPSSTAAASQASSAPSEASEAPQASSSVASVTSAVASSGSTPIQTVDSPPSAGETSNVEVGSSVLVAPTGGANSTAFLTSAVAPTAPTAEASEVGTPTDSSSPAQQTANGAPALSMSTTGPLVGLMAVAAGMMMVL</sequence>
<gene>
    <name evidence="3" type="ORF">EJ04DRAFT_454682</name>
</gene>
<dbReference type="OrthoDB" id="5231984at2759"/>
<feature type="compositionally biased region" description="Polar residues" evidence="1">
    <location>
        <begin position="318"/>
        <end position="339"/>
    </location>
</feature>
<evidence type="ECO:0000313" key="3">
    <source>
        <dbReference type="EMBL" id="KAF2741173.1"/>
    </source>
</evidence>
<feature type="compositionally biased region" description="Low complexity" evidence="1">
    <location>
        <begin position="203"/>
        <end position="265"/>
    </location>
</feature>
<evidence type="ECO:0000256" key="1">
    <source>
        <dbReference type="SAM" id="MobiDB-lite"/>
    </source>
</evidence>
<name>A0A9P4RCP5_9PLEO</name>
<keyword evidence="2" id="KW-0732">Signal</keyword>
<proteinExistence type="predicted"/>
<organism evidence="3 4">
    <name type="scientific">Polyplosphaeria fusca</name>
    <dbReference type="NCBI Taxonomy" id="682080"/>
    <lineage>
        <taxon>Eukaryota</taxon>
        <taxon>Fungi</taxon>
        <taxon>Dikarya</taxon>
        <taxon>Ascomycota</taxon>
        <taxon>Pezizomycotina</taxon>
        <taxon>Dothideomycetes</taxon>
        <taxon>Pleosporomycetidae</taxon>
        <taxon>Pleosporales</taxon>
        <taxon>Tetraplosphaeriaceae</taxon>
        <taxon>Polyplosphaeria</taxon>
    </lineage>
</organism>
<keyword evidence="4" id="KW-1185">Reference proteome</keyword>
<feature type="region of interest" description="Disordered" evidence="1">
    <location>
        <begin position="196"/>
        <end position="280"/>
    </location>
</feature>
<dbReference type="EMBL" id="ML996098">
    <property type="protein sequence ID" value="KAF2741173.1"/>
    <property type="molecule type" value="Genomic_DNA"/>
</dbReference>
<accession>A0A9P4RCP5</accession>
<comment type="caution">
    <text evidence="3">The sequence shown here is derived from an EMBL/GenBank/DDBJ whole genome shotgun (WGS) entry which is preliminary data.</text>
</comment>